<feature type="compositionally biased region" description="Acidic residues" evidence="1">
    <location>
        <begin position="218"/>
        <end position="227"/>
    </location>
</feature>
<dbReference type="PANTHER" id="PTHR31286">
    <property type="entry name" value="GLYCINE-RICH CELL WALL STRUCTURAL PROTEIN 1.8-LIKE"/>
    <property type="match status" value="1"/>
</dbReference>
<dbReference type="PANTHER" id="PTHR31286:SF178">
    <property type="entry name" value="DUF4283 DOMAIN-CONTAINING PROTEIN"/>
    <property type="match status" value="1"/>
</dbReference>
<keyword evidence="2" id="KW-0812">Transmembrane</keyword>
<gene>
    <name evidence="3" type="ORF">Goklo_006461</name>
</gene>
<name>A0A7J8VI77_9ROSI</name>
<dbReference type="OrthoDB" id="1000415at2759"/>
<feature type="region of interest" description="Disordered" evidence="1">
    <location>
        <begin position="185"/>
        <end position="227"/>
    </location>
</feature>
<keyword evidence="4" id="KW-1185">Reference proteome</keyword>
<dbReference type="InterPro" id="IPR040256">
    <property type="entry name" value="At4g02000-like"/>
</dbReference>
<evidence type="ECO:0000313" key="3">
    <source>
        <dbReference type="EMBL" id="MBA0662313.1"/>
    </source>
</evidence>
<evidence type="ECO:0008006" key="5">
    <source>
        <dbReference type="Google" id="ProtNLM"/>
    </source>
</evidence>
<feature type="transmembrane region" description="Helical" evidence="2">
    <location>
        <begin position="124"/>
        <end position="141"/>
    </location>
</feature>
<feature type="compositionally biased region" description="Basic and acidic residues" evidence="1">
    <location>
        <begin position="191"/>
        <end position="208"/>
    </location>
</feature>
<protein>
    <recommendedName>
        <fullName evidence="5">DUF4283 domain-containing protein</fullName>
    </recommendedName>
</protein>
<feature type="transmembrane region" description="Helical" evidence="2">
    <location>
        <begin position="48"/>
        <end position="67"/>
    </location>
</feature>
<dbReference type="AlphaFoldDB" id="A0A7J8VI77"/>
<evidence type="ECO:0000256" key="1">
    <source>
        <dbReference type="SAM" id="MobiDB-lite"/>
    </source>
</evidence>
<evidence type="ECO:0000256" key="2">
    <source>
        <dbReference type="SAM" id="Phobius"/>
    </source>
</evidence>
<evidence type="ECO:0000313" key="4">
    <source>
        <dbReference type="Proteomes" id="UP000593573"/>
    </source>
</evidence>
<dbReference type="EMBL" id="JABFAB010000010">
    <property type="protein sequence ID" value="MBA0662313.1"/>
    <property type="molecule type" value="Genomic_DNA"/>
</dbReference>
<keyword evidence="2" id="KW-0472">Membrane</keyword>
<accession>A0A7J8VI77</accession>
<proteinExistence type="predicted"/>
<organism evidence="3 4">
    <name type="scientific">Gossypium klotzschianum</name>
    <dbReference type="NCBI Taxonomy" id="34286"/>
    <lineage>
        <taxon>Eukaryota</taxon>
        <taxon>Viridiplantae</taxon>
        <taxon>Streptophyta</taxon>
        <taxon>Embryophyta</taxon>
        <taxon>Tracheophyta</taxon>
        <taxon>Spermatophyta</taxon>
        <taxon>Magnoliopsida</taxon>
        <taxon>eudicotyledons</taxon>
        <taxon>Gunneridae</taxon>
        <taxon>Pentapetalae</taxon>
        <taxon>rosids</taxon>
        <taxon>malvids</taxon>
        <taxon>Malvales</taxon>
        <taxon>Malvaceae</taxon>
        <taxon>Malvoideae</taxon>
        <taxon>Gossypium</taxon>
    </lineage>
</organism>
<comment type="caution">
    <text evidence="3">The sequence shown here is derived from an EMBL/GenBank/DDBJ whole genome shotgun (WGS) entry which is preliminary data.</text>
</comment>
<sequence>MAKEKLNRDVMYRVLKLLWFTKDEFSFVALNEEVILVKFKNIEDRTRILNLMPWLINQCLFVMLPFIKGQELDGYEFNIHPFWIRIFNIPLEQMNRQMAIDVGKTIGDVVAIGMKVKSFAPSSMTGYQFSSTYVALLYIPLRNATRKMNNTNNFSFQYRNWLRIQLGGSNQNKRNWRKRIEILDNQTNSKDVNKGSKEGTRDDNETTTKKGKNKFRDGEEDSASCSP</sequence>
<reference evidence="3 4" key="1">
    <citation type="journal article" date="2019" name="Genome Biol. Evol.">
        <title>Insights into the evolution of the New World diploid cottons (Gossypium, subgenus Houzingenia) based on genome sequencing.</title>
        <authorList>
            <person name="Grover C.E."/>
            <person name="Arick M.A. 2nd"/>
            <person name="Thrash A."/>
            <person name="Conover J.L."/>
            <person name="Sanders W.S."/>
            <person name="Peterson D.G."/>
            <person name="Frelichowski J.E."/>
            <person name="Scheffler J.A."/>
            <person name="Scheffler B.E."/>
            <person name="Wendel J.F."/>
        </authorList>
    </citation>
    <scope>NUCLEOTIDE SEQUENCE [LARGE SCALE GENOMIC DNA]</scope>
    <source>
        <strain evidence="3">57</strain>
        <tissue evidence="3">Leaf</tissue>
    </source>
</reference>
<keyword evidence="2" id="KW-1133">Transmembrane helix</keyword>
<dbReference type="Proteomes" id="UP000593573">
    <property type="component" value="Unassembled WGS sequence"/>
</dbReference>